<sequence length="126" mass="14161">MNAFNKTSLKASDLIEVVYFRKGLIPQTFTCGCCGDETAQDDHMSGHFTKAHTKSGSRGSWLQHRIAYSHDRDLFNQEYERRESDVGGVDNINSRQVLSDITEEIGASAKEARGVMLDYWNVIEVG</sequence>
<keyword evidence="2" id="KW-1185">Reference proteome</keyword>
<organism evidence="1 2">
    <name type="scientific">Parasedimentitalea denitrificans</name>
    <dbReference type="NCBI Taxonomy" id="2211118"/>
    <lineage>
        <taxon>Bacteria</taxon>
        <taxon>Pseudomonadati</taxon>
        <taxon>Pseudomonadota</taxon>
        <taxon>Alphaproteobacteria</taxon>
        <taxon>Rhodobacterales</taxon>
        <taxon>Paracoccaceae</taxon>
        <taxon>Parasedimentitalea</taxon>
    </lineage>
</organism>
<evidence type="ECO:0008006" key="3">
    <source>
        <dbReference type="Google" id="ProtNLM"/>
    </source>
</evidence>
<evidence type="ECO:0000313" key="1">
    <source>
        <dbReference type="EMBL" id="NIZ63466.1"/>
    </source>
</evidence>
<dbReference type="EMBL" id="QHLQ01000046">
    <property type="protein sequence ID" value="NIZ63466.1"/>
    <property type="molecule type" value="Genomic_DNA"/>
</dbReference>
<gene>
    <name evidence="1" type="ORF">DL239_21110</name>
</gene>
<dbReference type="RefSeq" id="WP_167686053.1">
    <property type="nucleotide sequence ID" value="NZ_QHLQ01000046.1"/>
</dbReference>
<protein>
    <recommendedName>
        <fullName evidence="3">C2H2-type domain-containing protein</fullName>
    </recommendedName>
</protein>
<comment type="caution">
    <text evidence="1">The sequence shown here is derived from an EMBL/GenBank/DDBJ whole genome shotgun (WGS) entry which is preliminary data.</text>
</comment>
<accession>A0ABX0WGE2</accession>
<reference evidence="1 2" key="1">
    <citation type="submission" date="2018-05" db="EMBL/GenBank/DDBJ databases">
        <authorList>
            <person name="Zhang Y.-J."/>
        </authorList>
    </citation>
    <scope>NUCLEOTIDE SEQUENCE [LARGE SCALE GENOMIC DNA]</scope>
    <source>
        <strain evidence="1 2">CY04</strain>
    </source>
</reference>
<name>A0ABX0WGE2_9RHOB</name>
<evidence type="ECO:0000313" key="2">
    <source>
        <dbReference type="Proteomes" id="UP001429564"/>
    </source>
</evidence>
<proteinExistence type="predicted"/>
<dbReference type="Proteomes" id="UP001429564">
    <property type="component" value="Unassembled WGS sequence"/>
</dbReference>
<dbReference type="PROSITE" id="PS51257">
    <property type="entry name" value="PROKAR_LIPOPROTEIN"/>
    <property type="match status" value="1"/>
</dbReference>